<dbReference type="InterPro" id="IPR000938">
    <property type="entry name" value="CAP-Gly_domain"/>
</dbReference>
<dbReference type="Gene3D" id="2.30.30.190">
    <property type="entry name" value="CAP Gly-rich-like domain"/>
    <property type="match status" value="1"/>
</dbReference>
<feature type="compositionally biased region" description="Low complexity" evidence="1">
    <location>
        <begin position="501"/>
        <end position="528"/>
    </location>
</feature>
<feature type="region of interest" description="Disordered" evidence="1">
    <location>
        <begin position="403"/>
        <end position="559"/>
    </location>
</feature>
<comment type="caution">
    <text evidence="3">The sequence shown here is derived from an EMBL/GenBank/DDBJ whole genome shotgun (WGS) entry which is preliminary data.</text>
</comment>
<evidence type="ECO:0000256" key="1">
    <source>
        <dbReference type="SAM" id="MobiDB-lite"/>
    </source>
</evidence>
<evidence type="ECO:0000313" key="4">
    <source>
        <dbReference type="Proteomes" id="UP000298663"/>
    </source>
</evidence>
<dbReference type="InterPro" id="IPR036859">
    <property type="entry name" value="CAP-Gly_dom_sf"/>
</dbReference>
<keyword evidence="4" id="KW-1185">Reference proteome</keyword>
<dbReference type="PANTHER" id="PTHR18916">
    <property type="entry name" value="DYNACTIN 1-RELATED MICROTUBULE-BINDING"/>
    <property type="match status" value="1"/>
</dbReference>
<protein>
    <recommendedName>
        <fullName evidence="2">CAP-Gly domain-containing protein</fullName>
    </recommendedName>
</protein>
<reference evidence="3 4" key="1">
    <citation type="journal article" date="2015" name="Genome Biol.">
        <title>Comparative genomics of Steinernema reveals deeply conserved gene regulatory networks.</title>
        <authorList>
            <person name="Dillman A.R."/>
            <person name="Macchietto M."/>
            <person name="Porter C.F."/>
            <person name="Rogers A."/>
            <person name="Williams B."/>
            <person name="Antoshechkin I."/>
            <person name="Lee M.M."/>
            <person name="Goodwin Z."/>
            <person name="Lu X."/>
            <person name="Lewis E.E."/>
            <person name="Goodrich-Blair H."/>
            <person name="Stock S.P."/>
            <person name="Adams B.J."/>
            <person name="Sternberg P.W."/>
            <person name="Mortazavi A."/>
        </authorList>
    </citation>
    <scope>NUCLEOTIDE SEQUENCE [LARGE SCALE GENOMIC DNA]</scope>
    <source>
        <strain evidence="3 4">ALL</strain>
    </source>
</reference>
<feature type="compositionally biased region" description="Pro residues" evidence="1">
    <location>
        <begin position="450"/>
        <end position="470"/>
    </location>
</feature>
<dbReference type="AlphaFoldDB" id="A0A4U5MEJ8"/>
<name>A0A4U5MEJ8_STECR</name>
<dbReference type="EMBL" id="AZBU02000008">
    <property type="protein sequence ID" value="TKR67313.1"/>
    <property type="molecule type" value="Genomic_DNA"/>
</dbReference>
<dbReference type="OrthoDB" id="2130750at2759"/>
<dbReference type="Pfam" id="PF01302">
    <property type="entry name" value="CAP_GLY"/>
    <property type="match status" value="1"/>
</dbReference>
<dbReference type="SMART" id="SM01052">
    <property type="entry name" value="CAP_GLY"/>
    <property type="match status" value="1"/>
</dbReference>
<dbReference type="PROSITE" id="PS00845">
    <property type="entry name" value="CAP_GLY_1"/>
    <property type="match status" value="1"/>
</dbReference>
<evidence type="ECO:0000259" key="2">
    <source>
        <dbReference type="PROSITE" id="PS50245"/>
    </source>
</evidence>
<accession>A0A4U5MEJ8</accession>
<feature type="compositionally biased region" description="Basic and acidic residues" evidence="1">
    <location>
        <begin position="471"/>
        <end position="484"/>
    </location>
</feature>
<feature type="compositionally biased region" description="Basic and acidic residues" evidence="1">
    <location>
        <begin position="318"/>
        <end position="337"/>
    </location>
</feature>
<feature type="region of interest" description="Disordered" evidence="1">
    <location>
        <begin position="269"/>
        <end position="379"/>
    </location>
</feature>
<proteinExistence type="predicted"/>
<organism evidence="3 4">
    <name type="scientific">Steinernema carpocapsae</name>
    <name type="common">Entomopathogenic nematode</name>
    <dbReference type="NCBI Taxonomy" id="34508"/>
    <lineage>
        <taxon>Eukaryota</taxon>
        <taxon>Metazoa</taxon>
        <taxon>Ecdysozoa</taxon>
        <taxon>Nematoda</taxon>
        <taxon>Chromadorea</taxon>
        <taxon>Rhabditida</taxon>
        <taxon>Tylenchina</taxon>
        <taxon>Panagrolaimomorpha</taxon>
        <taxon>Strongyloidoidea</taxon>
        <taxon>Steinernematidae</taxon>
        <taxon>Steinernema</taxon>
    </lineage>
</organism>
<feature type="domain" description="CAP-Gly" evidence="2">
    <location>
        <begin position="43"/>
        <end position="85"/>
    </location>
</feature>
<reference evidence="3 4" key="2">
    <citation type="journal article" date="2019" name="G3 (Bethesda)">
        <title>Hybrid Assembly of the Genome of the Entomopathogenic Nematode Steinernema carpocapsae Identifies the X-Chromosome.</title>
        <authorList>
            <person name="Serra L."/>
            <person name="Macchietto M."/>
            <person name="Macias-Munoz A."/>
            <person name="McGill C.J."/>
            <person name="Rodriguez I.M."/>
            <person name="Rodriguez B."/>
            <person name="Murad R."/>
            <person name="Mortazavi A."/>
        </authorList>
    </citation>
    <scope>NUCLEOTIDE SEQUENCE [LARGE SCALE GENOMIC DNA]</scope>
    <source>
        <strain evidence="3 4">ALL</strain>
    </source>
</reference>
<evidence type="ECO:0000313" key="3">
    <source>
        <dbReference type="EMBL" id="TKR67313.1"/>
    </source>
</evidence>
<dbReference type="PROSITE" id="PS50245">
    <property type="entry name" value="CAP_GLY_2"/>
    <property type="match status" value="1"/>
</dbReference>
<dbReference type="Proteomes" id="UP000298663">
    <property type="component" value="Unassembled WGS sequence"/>
</dbReference>
<gene>
    <name evidence="3" type="ORF">L596_023486</name>
</gene>
<dbReference type="PANTHER" id="PTHR18916:SF93">
    <property type="entry name" value="RESTIN HOMOLOG"/>
    <property type="match status" value="1"/>
</dbReference>
<dbReference type="SUPFAM" id="SSF74924">
    <property type="entry name" value="Cap-Gly domain"/>
    <property type="match status" value="1"/>
</dbReference>
<sequence>MDPLLVKSLSGSVTNKGPIISKYDVGRRVVVGGAICGTLKYVGPVIGKDGVFCGVELDFPEGKHNGSFQGVAYFQCPPQHGIFAPLYKVELDASGSPQPNKNPMTISQLKRPTKLVKSSIATFRSPTHSMMISQSESIPERDVVRSGAGSIPNSMFNSTASTSGIMDVSMMSTASSTNFMDNSLIMNASGVGEEMVTSNATYVICRGPREDEIMNVSEPDLPITLSDESDEDEFIIAANYKNGNTPFGATYEEDDLKTPMAEFYAAPSLTSAPPVAPPSAPPSSDSASQRSLSEMSVDTGYHGESDASLLSAGSSFRGAEESEKDKSKPITPIKEENEATATSPAKPKKIRVSLLEQIQKPVESSRPRAPKPLSKQQEMMAKLKASIAADKLKPKKEVKSKLAVSIAPAPAPPPQQATANGEMAPAADGAPTPKRPVRTLNGVSKMTSKMPPPPPPRAPKPRQPLYVAPPPKERPPRKAKEDAKQVIAATVSRAGSQASIRSTSTTATTRSRVAPPAPTSKAKAAFPTSSFAPSTSKVSKKTAAPPPAPKVSKAEAEAKQKAEAVAALERLKEERLQKAVSYGDAMVLLYNREASGARKASDENARLRQLIEHIQSDMEELKEDAARREQRPNLTHFCVDPYLEVVVMITTPNSVWV</sequence>